<evidence type="ECO:0000256" key="3">
    <source>
        <dbReference type="ARBA" id="ARBA00022538"/>
    </source>
</evidence>
<dbReference type="GO" id="GO:0005886">
    <property type="term" value="C:plasma membrane"/>
    <property type="evidence" value="ECO:0007669"/>
    <property type="project" value="InterPro"/>
</dbReference>
<dbReference type="InterPro" id="IPR050721">
    <property type="entry name" value="Trk_Ktr_HKT_K-transport"/>
</dbReference>
<dbReference type="NCBIfam" id="NF007030">
    <property type="entry name" value="PRK09496.1-1"/>
    <property type="match status" value="1"/>
</dbReference>
<dbReference type="PANTHER" id="PTHR43833:SF5">
    <property type="entry name" value="TRK SYSTEM POTASSIUM UPTAKE PROTEIN TRKA"/>
    <property type="match status" value="1"/>
</dbReference>
<organism evidence="9 10">
    <name type="scientific">Pigmentiphaga litoralis</name>
    <dbReference type="NCBI Taxonomy" id="516702"/>
    <lineage>
        <taxon>Bacteria</taxon>
        <taxon>Pseudomonadati</taxon>
        <taxon>Pseudomonadota</taxon>
        <taxon>Betaproteobacteria</taxon>
        <taxon>Burkholderiales</taxon>
        <taxon>Alcaligenaceae</taxon>
        <taxon>Pigmentiphaga</taxon>
    </lineage>
</organism>
<dbReference type="Proteomes" id="UP000542125">
    <property type="component" value="Unassembled WGS sequence"/>
</dbReference>
<dbReference type="NCBIfam" id="NF007032">
    <property type="entry name" value="PRK09496.1-4"/>
    <property type="match status" value="1"/>
</dbReference>
<keyword evidence="3" id="KW-0633">Potassium transport</keyword>
<evidence type="ECO:0000259" key="8">
    <source>
        <dbReference type="PROSITE" id="PS51202"/>
    </source>
</evidence>
<dbReference type="SUPFAM" id="SSF116726">
    <property type="entry name" value="TrkA C-terminal domain-like"/>
    <property type="match status" value="2"/>
</dbReference>
<keyword evidence="5" id="KW-0520">NAD</keyword>
<dbReference type="Gene3D" id="3.30.70.1450">
    <property type="entry name" value="Regulator of K+ conductance, C-terminal domain"/>
    <property type="match status" value="2"/>
</dbReference>
<evidence type="ECO:0000256" key="4">
    <source>
        <dbReference type="ARBA" id="ARBA00022958"/>
    </source>
</evidence>
<dbReference type="NCBIfam" id="NF007039">
    <property type="entry name" value="PRK09496.3-2"/>
    <property type="match status" value="1"/>
</dbReference>
<evidence type="ECO:0000313" key="9">
    <source>
        <dbReference type="EMBL" id="NYE81200.1"/>
    </source>
</evidence>
<keyword evidence="10" id="KW-1185">Reference proteome</keyword>
<evidence type="ECO:0000256" key="6">
    <source>
        <dbReference type="ARBA" id="ARBA00023065"/>
    </source>
</evidence>
<sequence length="458" mass="50224">MKILILGAGRVGTSVAENLVSEHNDITVIDTDGPRLALLQERFDLRVVVGSGIHMSTLEQAGARDADMLISCATADETNLVACKIAKQVFNVPRRIARVRSPEFLDNATLMGDDGFCVDNLICPERSVTSYLTNLIAIPEALQVVEFAEGRVSAVTVRAHAGSPLCQHPIESLREHMPGADIRIISIFRQGELITPEGRTVIQPGDEVVCLAATHEVRRLVRELRERDKPVRRLMIAGGGNIGLRLAREIGHLYEVKLIEQNRRRCEYLAAQVPSKTLVLNGDATDEDLLEDENVGDMDLFLALTSDDEDNIMSSLLAKRMGARRVIALIGRKSYAELMEGGRIDIAISPSEATIGELLRHVRRGDVVAVHRLRHGVTEAIEAIAHGDAKSSKVVGRRIEQIKLPEGAIIGAIARSDAVLMAHHDTVVQSGDHVIVFVTHQRLVSQVEKLFQVSVSFF</sequence>
<protein>
    <recommendedName>
        <fullName evidence="1">Trk system potassium uptake protein TrkA</fullName>
    </recommendedName>
</protein>
<dbReference type="Pfam" id="PF02254">
    <property type="entry name" value="TrkA_N"/>
    <property type="match status" value="2"/>
</dbReference>
<dbReference type="NCBIfam" id="NF007031">
    <property type="entry name" value="PRK09496.1-2"/>
    <property type="match status" value="1"/>
</dbReference>
<dbReference type="InterPro" id="IPR036721">
    <property type="entry name" value="RCK_C_sf"/>
</dbReference>
<dbReference type="InterPro" id="IPR036291">
    <property type="entry name" value="NAD(P)-bd_dom_sf"/>
</dbReference>
<evidence type="ECO:0000256" key="1">
    <source>
        <dbReference type="ARBA" id="ARBA00017378"/>
    </source>
</evidence>
<name>A0A7Y9IQG9_9BURK</name>
<reference evidence="9 10" key="1">
    <citation type="submission" date="2020-07" db="EMBL/GenBank/DDBJ databases">
        <title>Genomic Encyclopedia of Type Strains, Phase IV (KMG-V): Genome sequencing to study the core and pangenomes of soil and plant-associated prokaryotes.</title>
        <authorList>
            <person name="Whitman W."/>
        </authorList>
    </citation>
    <scope>NUCLEOTIDE SEQUENCE [LARGE SCALE GENOMIC DNA]</scope>
    <source>
        <strain evidence="9 10">SAS40</strain>
    </source>
</reference>
<dbReference type="FunFam" id="3.40.50.720:FF:000042">
    <property type="entry name" value="Trk system potassium transporter TrkA"/>
    <property type="match status" value="1"/>
</dbReference>
<dbReference type="InterPro" id="IPR006037">
    <property type="entry name" value="RCK_C"/>
</dbReference>
<comment type="caution">
    <text evidence="9">The sequence shown here is derived from an EMBL/GenBank/DDBJ whole genome shotgun (WGS) entry which is preliminary data.</text>
</comment>
<dbReference type="RefSeq" id="WP_179583030.1">
    <property type="nucleotide sequence ID" value="NZ_JACBYR010000001.1"/>
</dbReference>
<evidence type="ECO:0000313" key="10">
    <source>
        <dbReference type="Proteomes" id="UP000542125"/>
    </source>
</evidence>
<keyword evidence="6" id="KW-0406">Ion transport</keyword>
<evidence type="ECO:0000259" key="7">
    <source>
        <dbReference type="PROSITE" id="PS51201"/>
    </source>
</evidence>
<dbReference type="InterPro" id="IPR006036">
    <property type="entry name" value="K_uptake_TrkA"/>
</dbReference>
<dbReference type="PROSITE" id="PS51202">
    <property type="entry name" value="RCK_C"/>
    <property type="match status" value="2"/>
</dbReference>
<feature type="domain" description="RCK C-terminal" evidence="8">
    <location>
        <begin position="142"/>
        <end position="226"/>
    </location>
</feature>
<dbReference type="PRINTS" id="PR00335">
    <property type="entry name" value="KUPTAKETRKA"/>
</dbReference>
<dbReference type="PANTHER" id="PTHR43833">
    <property type="entry name" value="POTASSIUM CHANNEL PROTEIN 2-RELATED-RELATED"/>
    <property type="match status" value="1"/>
</dbReference>
<dbReference type="Gene3D" id="3.40.50.720">
    <property type="entry name" value="NAD(P)-binding Rossmann-like Domain"/>
    <property type="match status" value="2"/>
</dbReference>
<feature type="domain" description="RCK N-terminal" evidence="7">
    <location>
        <begin position="231"/>
        <end position="348"/>
    </location>
</feature>
<proteinExistence type="predicted"/>
<evidence type="ECO:0000256" key="2">
    <source>
        <dbReference type="ARBA" id="ARBA00022448"/>
    </source>
</evidence>
<feature type="domain" description="RCK C-terminal" evidence="8">
    <location>
        <begin position="368"/>
        <end position="453"/>
    </location>
</feature>
<keyword evidence="2" id="KW-0813">Transport</keyword>
<accession>A0A7Y9IQG9</accession>
<dbReference type="EMBL" id="JACBYR010000001">
    <property type="protein sequence ID" value="NYE81200.1"/>
    <property type="molecule type" value="Genomic_DNA"/>
</dbReference>
<dbReference type="AlphaFoldDB" id="A0A7Y9IQG9"/>
<keyword evidence="4" id="KW-0630">Potassium</keyword>
<dbReference type="Pfam" id="PF02080">
    <property type="entry name" value="TrkA_C"/>
    <property type="match status" value="2"/>
</dbReference>
<gene>
    <name evidence="9" type="ORF">FHW18_000471</name>
</gene>
<dbReference type="PROSITE" id="PS51201">
    <property type="entry name" value="RCK_N"/>
    <property type="match status" value="2"/>
</dbReference>
<dbReference type="SUPFAM" id="SSF51735">
    <property type="entry name" value="NAD(P)-binding Rossmann-fold domains"/>
    <property type="match status" value="2"/>
</dbReference>
<dbReference type="InterPro" id="IPR003148">
    <property type="entry name" value="RCK_N"/>
</dbReference>
<feature type="domain" description="RCK N-terminal" evidence="7">
    <location>
        <begin position="1"/>
        <end position="122"/>
    </location>
</feature>
<dbReference type="GO" id="GO:0015079">
    <property type="term" value="F:potassium ion transmembrane transporter activity"/>
    <property type="evidence" value="ECO:0007669"/>
    <property type="project" value="InterPro"/>
</dbReference>
<evidence type="ECO:0000256" key="5">
    <source>
        <dbReference type="ARBA" id="ARBA00023027"/>
    </source>
</evidence>